<feature type="transmembrane region" description="Helical" evidence="1">
    <location>
        <begin position="115"/>
        <end position="132"/>
    </location>
</feature>
<comment type="caution">
    <text evidence="2">The sequence shown here is derived from an EMBL/GenBank/DDBJ whole genome shotgun (WGS) entry which is preliminary data.</text>
</comment>
<evidence type="ECO:0000256" key="1">
    <source>
        <dbReference type="SAM" id="Phobius"/>
    </source>
</evidence>
<keyword evidence="1" id="KW-1133">Transmembrane helix</keyword>
<dbReference type="Proteomes" id="UP000034544">
    <property type="component" value="Unassembled WGS sequence"/>
</dbReference>
<keyword evidence="1" id="KW-0812">Transmembrane</keyword>
<dbReference type="EMBL" id="LCBF01000006">
    <property type="protein sequence ID" value="KKS07493.1"/>
    <property type="molecule type" value="Genomic_DNA"/>
</dbReference>
<feature type="transmembrane region" description="Helical" evidence="1">
    <location>
        <begin position="61"/>
        <end position="83"/>
    </location>
</feature>
<evidence type="ECO:0000313" key="3">
    <source>
        <dbReference type="Proteomes" id="UP000034544"/>
    </source>
</evidence>
<accession>A0A0G0Z3I0</accession>
<gene>
    <name evidence="2" type="ORF">UU59_C0006G0025</name>
</gene>
<feature type="transmembrane region" description="Helical" evidence="1">
    <location>
        <begin position="152"/>
        <end position="171"/>
    </location>
</feature>
<sequence>MYKVCQFIIFQYNDSAHTLAYHFKYFSNLIRPADDIYLSDKNADFVIQTIFSLLHRYMHPVCINNMLVIVAFFLAFAACYLLFRKLNIHRSLQVIFSLLYSASIYFIYRVESVTPALYMTFIIPATFFLYMRATKPLVIGLFVATSFMISNYYGFFALIVSLLLNAFNIMLAGVEYKRAVRSFIINSICLVLPILTLLLAVYGKQFLVNTPLFGNYEDVQNAEIVVKKQVVFRPVEDWYNLSFRPWYFFIPPKESLFFGKLSEDVHKKIEITKYYLADDYTEQEMAGSYLGWHFIFGAALVVWLLLMRKFKHKEFGLFNSVYANRVTIYRSLFLILCILLISGPPSFTVNGVEIYTPTYILYYLVPVFRTLVRWSVLIYLCILVVNSFLVQDLYSLAGKTWQKTLFIVLFIAINFVIFTVKIPVININKPPSEIAFVKEKFPTSVSYAVYPKGDFYSIFWILSHEDILMNPVDLVNFETGFETNVFSRGLISDEGLKEFLNNRPKYLIYYSNKISDDSLESIKEINPGISSREDIYRFFIAHLGVPLYSQGGVIIFGTEVE</sequence>
<name>A0A0G0Z3I0_UNCKA</name>
<feature type="transmembrane region" description="Helical" evidence="1">
    <location>
        <begin position="405"/>
        <end position="424"/>
    </location>
</feature>
<proteinExistence type="predicted"/>
<dbReference type="AlphaFoldDB" id="A0A0G0Z3I0"/>
<protein>
    <recommendedName>
        <fullName evidence="4">Glycosyltransferase RgtA/B/C/D-like domain-containing protein</fullName>
    </recommendedName>
</protein>
<reference evidence="2 3" key="1">
    <citation type="journal article" date="2015" name="Nature">
        <title>rRNA introns, odd ribosomes, and small enigmatic genomes across a large radiation of phyla.</title>
        <authorList>
            <person name="Brown C.T."/>
            <person name="Hug L.A."/>
            <person name="Thomas B.C."/>
            <person name="Sharon I."/>
            <person name="Castelle C.J."/>
            <person name="Singh A."/>
            <person name="Wilkins M.J."/>
            <person name="Williams K.H."/>
            <person name="Banfield J.F."/>
        </authorList>
    </citation>
    <scope>NUCLEOTIDE SEQUENCE [LARGE SCALE GENOMIC DNA]</scope>
</reference>
<keyword evidence="1" id="KW-0472">Membrane</keyword>
<feature type="transmembrane region" description="Helical" evidence="1">
    <location>
        <begin position="289"/>
        <end position="306"/>
    </location>
</feature>
<evidence type="ECO:0008006" key="4">
    <source>
        <dbReference type="Google" id="ProtNLM"/>
    </source>
</evidence>
<feature type="transmembrane region" description="Helical" evidence="1">
    <location>
        <begin position="327"/>
        <end position="347"/>
    </location>
</feature>
<evidence type="ECO:0000313" key="2">
    <source>
        <dbReference type="EMBL" id="KKS07493.1"/>
    </source>
</evidence>
<feature type="transmembrane region" description="Helical" evidence="1">
    <location>
        <begin position="89"/>
        <end position="108"/>
    </location>
</feature>
<feature type="transmembrane region" description="Helical" evidence="1">
    <location>
        <begin position="183"/>
        <end position="203"/>
    </location>
</feature>
<organism evidence="2 3">
    <name type="scientific">candidate division WWE3 bacterium GW2011_GWE1_41_27</name>
    <dbReference type="NCBI Taxonomy" id="1619131"/>
    <lineage>
        <taxon>Bacteria</taxon>
        <taxon>Katanobacteria</taxon>
    </lineage>
</organism>